<dbReference type="Proteomes" id="UP000237144">
    <property type="component" value="Unassembled WGS sequence"/>
</dbReference>
<accession>A0A2S5B1M6</accession>
<organism evidence="4 5">
    <name type="scientific">Rhodotorula taiwanensis</name>
    <dbReference type="NCBI Taxonomy" id="741276"/>
    <lineage>
        <taxon>Eukaryota</taxon>
        <taxon>Fungi</taxon>
        <taxon>Dikarya</taxon>
        <taxon>Basidiomycota</taxon>
        <taxon>Pucciniomycotina</taxon>
        <taxon>Microbotryomycetes</taxon>
        <taxon>Sporidiobolales</taxon>
        <taxon>Sporidiobolaceae</taxon>
        <taxon>Rhodotorula</taxon>
    </lineage>
</organism>
<comment type="caution">
    <text evidence="4">The sequence shown here is derived from an EMBL/GenBank/DDBJ whole genome shotgun (WGS) entry which is preliminary data.</text>
</comment>
<name>A0A2S5B1M6_9BASI</name>
<protein>
    <recommendedName>
        <fullName evidence="3">NAD(P)-binding domain-containing protein</fullName>
    </recommendedName>
</protein>
<evidence type="ECO:0000313" key="5">
    <source>
        <dbReference type="Proteomes" id="UP000237144"/>
    </source>
</evidence>
<dbReference type="AlphaFoldDB" id="A0A2S5B1M6"/>
<dbReference type="Pfam" id="PF13460">
    <property type="entry name" value="NAD_binding_10"/>
    <property type="match status" value="1"/>
</dbReference>
<feature type="region of interest" description="Disordered" evidence="1">
    <location>
        <begin position="284"/>
        <end position="307"/>
    </location>
</feature>
<reference evidence="4 5" key="1">
    <citation type="journal article" date="2018" name="Front. Microbiol.">
        <title>Prospects for Fungal Bioremediation of Acidic Radioactive Waste Sites: Characterization and Genome Sequence of Rhodotorula taiwanensis MD1149.</title>
        <authorList>
            <person name="Tkavc R."/>
            <person name="Matrosova V.Y."/>
            <person name="Grichenko O.E."/>
            <person name="Gostincar C."/>
            <person name="Volpe R.P."/>
            <person name="Klimenkova P."/>
            <person name="Gaidamakova E.K."/>
            <person name="Zhou C.E."/>
            <person name="Stewart B.J."/>
            <person name="Lyman M.G."/>
            <person name="Malfatti S.A."/>
            <person name="Rubinfeld B."/>
            <person name="Courtot M."/>
            <person name="Singh J."/>
            <person name="Dalgard C.L."/>
            <person name="Hamilton T."/>
            <person name="Frey K.G."/>
            <person name="Gunde-Cimerman N."/>
            <person name="Dugan L."/>
            <person name="Daly M.J."/>
        </authorList>
    </citation>
    <scope>NUCLEOTIDE SEQUENCE [LARGE SCALE GENOMIC DNA]</scope>
    <source>
        <strain evidence="4 5">MD1149</strain>
    </source>
</reference>
<dbReference type="PANTHER" id="PTHR48079">
    <property type="entry name" value="PROTEIN YEEZ"/>
    <property type="match status" value="1"/>
</dbReference>
<dbReference type="OrthoDB" id="10262413at2759"/>
<dbReference type="SUPFAM" id="SSF51735">
    <property type="entry name" value="NAD(P)-binding Rossmann-fold domains"/>
    <property type="match status" value="1"/>
</dbReference>
<dbReference type="Gene3D" id="3.40.50.720">
    <property type="entry name" value="NAD(P)-binding Rossmann-like Domain"/>
    <property type="match status" value="1"/>
</dbReference>
<keyword evidence="5" id="KW-1185">Reference proteome</keyword>
<feature type="domain" description="NAD(P)-binding" evidence="3">
    <location>
        <begin position="9"/>
        <end position="92"/>
    </location>
</feature>
<feature type="signal peptide" evidence="2">
    <location>
        <begin position="1"/>
        <end position="19"/>
    </location>
</feature>
<feature type="chain" id="PRO_5015441237" description="NAD(P)-binding domain-containing protein" evidence="2">
    <location>
        <begin position="20"/>
        <end position="340"/>
    </location>
</feature>
<keyword evidence="2" id="KW-0732">Signal</keyword>
<gene>
    <name evidence="4" type="ORF">BMF94_6362</name>
</gene>
<dbReference type="InterPro" id="IPR036291">
    <property type="entry name" value="NAD(P)-bd_dom_sf"/>
</dbReference>
<feature type="region of interest" description="Disordered" evidence="1">
    <location>
        <begin position="321"/>
        <end position="340"/>
    </location>
</feature>
<evidence type="ECO:0000256" key="2">
    <source>
        <dbReference type="SAM" id="SignalP"/>
    </source>
</evidence>
<dbReference type="InterPro" id="IPR051783">
    <property type="entry name" value="NAD(P)-dependent_oxidoreduct"/>
</dbReference>
<proteinExistence type="predicted"/>
<evidence type="ECO:0000259" key="3">
    <source>
        <dbReference type="Pfam" id="PF13460"/>
    </source>
</evidence>
<dbReference type="GO" id="GO:0005737">
    <property type="term" value="C:cytoplasm"/>
    <property type="evidence" value="ECO:0007669"/>
    <property type="project" value="TreeGrafter"/>
</dbReference>
<dbReference type="InterPro" id="IPR016040">
    <property type="entry name" value="NAD(P)-bd_dom"/>
</dbReference>
<evidence type="ECO:0000313" key="4">
    <source>
        <dbReference type="EMBL" id="POY70656.1"/>
    </source>
</evidence>
<evidence type="ECO:0000256" key="1">
    <source>
        <dbReference type="SAM" id="MobiDB-lite"/>
    </source>
</evidence>
<dbReference type="EMBL" id="PJQD01000112">
    <property type="protein sequence ID" value="POY70656.1"/>
    <property type="molecule type" value="Genomic_DNA"/>
</dbReference>
<dbReference type="STRING" id="741276.A0A2S5B1M6"/>
<dbReference type="GO" id="GO:0004029">
    <property type="term" value="F:aldehyde dehydrogenase (NAD+) activity"/>
    <property type="evidence" value="ECO:0007669"/>
    <property type="project" value="TreeGrafter"/>
</dbReference>
<feature type="compositionally biased region" description="Basic and acidic residues" evidence="1">
    <location>
        <begin position="330"/>
        <end position="340"/>
    </location>
</feature>
<dbReference type="PANTHER" id="PTHR48079:SF6">
    <property type="entry name" value="NAD(P)-BINDING DOMAIN-CONTAINING PROTEIN-RELATED"/>
    <property type="match status" value="1"/>
</dbReference>
<sequence length="340" mass="37689">MTKSLFILGTGFIGGSVLSALIEKGQYEIAALCRSDDKAKKLEELGVRPVRGELSSDDVISREAEQADVVLHIATADDLPSVKSILKGLEKRDPSKPRAVYIHTSGTGVLTVPTHPDDVCFNDKDQAQFDTLIPEHAPHREVDLEIKKAVEEKRVHAKVAIMMPPCIYGLGTGPFNRRSIQIPLWAKEAVKNGHVINQCVPSISLRLHNAVLNHSLRFFSGPQNFWCNIHIRNLVGAYETLLAHLEETDSTAGPLYIIAETGSHRWGPLGVLLDKLLKERGLVGGEMTEEKEGSTETETGTQSRSKSEWLHEWGWKVKEAPSIEESMPEEIDHMKEIGEL</sequence>